<dbReference type="Gene3D" id="3.20.20.140">
    <property type="entry name" value="Metal-dependent hydrolases"/>
    <property type="match status" value="1"/>
</dbReference>
<evidence type="ECO:0000256" key="5">
    <source>
        <dbReference type="ARBA" id="ARBA00022801"/>
    </source>
</evidence>
<evidence type="ECO:0000256" key="6">
    <source>
        <dbReference type="ARBA" id="ARBA00022833"/>
    </source>
</evidence>
<dbReference type="GO" id="GO:0043103">
    <property type="term" value="P:hypoxanthine salvage"/>
    <property type="evidence" value="ECO:0007669"/>
    <property type="project" value="TreeGrafter"/>
</dbReference>
<reference evidence="8 9" key="1">
    <citation type="journal article" date="2016" name="Front. Microbiol.">
        <title>Comprehensive Phylogenetic Analysis of Bovine Non-aureus Staphylococci Species Based on Whole-Genome Sequencing.</title>
        <authorList>
            <person name="Naushad S."/>
            <person name="Barkema H.W."/>
            <person name="Luby C."/>
            <person name="Condas L.A."/>
            <person name="Nobrega D.B."/>
            <person name="Carson D.A."/>
            <person name="De Buck J."/>
        </authorList>
    </citation>
    <scope>NUCLEOTIDE SEQUENCE [LARGE SCALE GENOMIC DNA]</scope>
    <source>
        <strain evidence="8 9">SNUC 2204</strain>
    </source>
</reference>
<dbReference type="NCBIfam" id="TIGR01430">
    <property type="entry name" value="aden_deam"/>
    <property type="match status" value="1"/>
</dbReference>
<gene>
    <name evidence="8" type="primary">add</name>
    <name evidence="8" type="ORF">BU072_12185</name>
</gene>
<comment type="cofactor">
    <cofactor evidence="1">
        <name>Zn(2+)</name>
        <dbReference type="ChEBI" id="CHEBI:29105"/>
    </cofactor>
</comment>
<dbReference type="GO" id="GO:0005829">
    <property type="term" value="C:cytosol"/>
    <property type="evidence" value="ECO:0007669"/>
    <property type="project" value="TreeGrafter"/>
</dbReference>
<dbReference type="Pfam" id="PF00962">
    <property type="entry name" value="A_deaminase"/>
    <property type="match status" value="1"/>
</dbReference>
<name>A0A2T4PQR4_9STAP</name>
<keyword evidence="4" id="KW-0479">Metal-binding</keyword>
<dbReference type="EC" id="3.5.4.4" evidence="3"/>
<sequence length="325" mass="36658">MTTVNNISKTELHCHLDGSVSIELIQQLAREQQVNINIEDIQVDQACESLDEYLKSFDTILKVLQTKGSLEKAVIDVAQQSHHDNIKYIEIRFAPLFHMDKGLNLKEILEAVNNGATKAESLYQIKVNMLVCGMRHHENKTNIDLFTEVNALKNESRHVVGFDFAGPEEAFPTSAIQEAIQYSNHSNSHLTLHAGECGCIHNIIEGIELGARRIGHGVAAISDDTALEYIKNRNVLLEICPTSNLQTKAIQTLAELNIRKLIEQDIPFNINTDNRTVSSTNLNTEYELLYNHNLMTIDEIKDINIKAIEHAFLSDNEKENLKSKY</sequence>
<dbReference type="PANTHER" id="PTHR11409">
    <property type="entry name" value="ADENOSINE DEAMINASE"/>
    <property type="match status" value="1"/>
</dbReference>
<feature type="domain" description="Adenosine deaminase" evidence="7">
    <location>
        <begin position="9"/>
        <end position="324"/>
    </location>
</feature>
<evidence type="ECO:0000256" key="3">
    <source>
        <dbReference type="ARBA" id="ARBA00012784"/>
    </source>
</evidence>
<dbReference type="AlphaFoldDB" id="A0A2T4PQR4"/>
<comment type="caution">
    <text evidence="8">The sequence shown here is derived from an EMBL/GenBank/DDBJ whole genome shotgun (WGS) entry which is preliminary data.</text>
</comment>
<organism evidence="8 9">
    <name type="scientific">Mammaliicoccus vitulinus</name>
    <dbReference type="NCBI Taxonomy" id="71237"/>
    <lineage>
        <taxon>Bacteria</taxon>
        <taxon>Bacillati</taxon>
        <taxon>Bacillota</taxon>
        <taxon>Bacilli</taxon>
        <taxon>Bacillales</taxon>
        <taxon>Staphylococcaceae</taxon>
        <taxon>Mammaliicoccus</taxon>
    </lineage>
</organism>
<dbReference type="EMBL" id="PZFK01000033">
    <property type="protein sequence ID" value="PTI28190.1"/>
    <property type="molecule type" value="Genomic_DNA"/>
</dbReference>
<dbReference type="SUPFAM" id="SSF51556">
    <property type="entry name" value="Metallo-dependent hydrolases"/>
    <property type="match status" value="1"/>
</dbReference>
<dbReference type="GO" id="GO:0046103">
    <property type="term" value="P:inosine biosynthetic process"/>
    <property type="evidence" value="ECO:0007669"/>
    <property type="project" value="TreeGrafter"/>
</dbReference>
<keyword evidence="6" id="KW-0862">Zinc</keyword>
<proteinExistence type="inferred from homology"/>
<dbReference type="GO" id="GO:0004000">
    <property type="term" value="F:adenosine deaminase activity"/>
    <property type="evidence" value="ECO:0007669"/>
    <property type="project" value="TreeGrafter"/>
</dbReference>
<dbReference type="STRING" id="1167632.GCA_000286335_02412"/>
<evidence type="ECO:0000256" key="1">
    <source>
        <dbReference type="ARBA" id="ARBA00001947"/>
    </source>
</evidence>
<evidence type="ECO:0000256" key="2">
    <source>
        <dbReference type="ARBA" id="ARBA00006676"/>
    </source>
</evidence>
<dbReference type="InterPro" id="IPR006330">
    <property type="entry name" value="Ado/ade_deaminase"/>
</dbReference>
<accession>A0A2T4PQR4</accession>
<evidence type="ECO:0000256" key="4">
    <source>
        <dbReference type="ARBA" id="ARBA00022723"/>
    </source>
</evidence>
<comment type="similarity">
    <text evidence="2">Belongs to the metallo-dependent hydrolases superfamily. Adenosine and AMP deaminases family.</text>
</comment>
<dbReference type="RefSeq" id="WP_107557324.1">
    <property type="nucleotide sequence ID" value="NZ_PZFK01000033.1"/>
</dbReference>
<dbReference type="GO" id="GO:0046872">
    <property type="term" value="F:metal ion binding"/>
    <property type="evidence" value="ECO:0007669"/>
    <property type="project" value="UniProtKB-KW"/>
</dbReference>
<keyword evidence="5" id="KW-0378">Hydrolase</keyword>
<protein>
    <recommendedName>
        <fullName evidence="3">adenosine deaminase</fullName>
        <ecNumber evidence="3">3.5.4.4</ecNumber>
    </recommendedName>
</protein>
<dbReference type="PANTHER" id="PTHR11409:SF43">
    <property type="entry name" value="ADENOSINE DEAMINASE"/>
    <property type="match status" value="1"/>
</dbReference>
<dbReference type="GO" id="GO:0006154">
    <property type="term" value="P:adenosine catabolic process"/>
    <property type="evidence" value="ECO:0007669"/>
    <property type="project" value="TreeGrafter"/>
</dbReference>
<evidence type="ECO:0000313" key="8">
    <source>
        <dbReference type="EMBL" id="PTI28190.1"/>
    </source>
</evidence>
<evidence type="ECO:0000313" key="9">
    <source>
        <dbReference type="Proteomes" id="UP000241209"/>
    </source>
</evidence>
<dbReference type="Proteomes" id="UP000241209">
    <property type="component" value="Unassembled WGS sequence"/>
</dbReference>
<dbReference type="InterPro" id="IPR032466">
    <property type="entry name" value="Metal_Hydrolase"/>
</dbReference>
<evidence type="ECO:0000259" key="7">
    <source>
        <dbReference type="Pfam" id="PF00962"/>
    </source>
</evidence>
<dbReference type="InterPro" id="IPR001365">
    <property type="entry name" value="A_deaminase_dom"/>
</dbReference>